<dbReference type="PANTHER" id="PTHR19856">
    <property type="entry name" value="WD-REPEATCONTAINING PROTEIN WDR1"/>
    <property type="match status" value="1"/>
</dbReference>
<feature type="repeat" description="WD" evidence="3">
    <location>
        <begin position="151"/>
        <end position="183"/>
    </location>
</feature>
<name>A0A9W7F6P9_9STRA</name>
<evidence type="ECO:0000256" key="1">
    <source>
        <dbReference type="ARBA" id="ARBA00022574"/>
    </source>
</evidence>
<dbReference type="SUPFAM" id="SSF101908">
    <property type="entry name" value="Putative isomerase YbhE"/>
    <property type="match status" value="1"/>
</dbReference>
<dbReference type="InterPro" id="IPR001680">
    <property type="entry name" value="WD40_rpt"/>
</dbReference>
<dbReference type="GO" id="GO:0030864">
    <property type="term" value="C:cortical actin cytoskeleton"/>
    <property type="evidence" value="ECO:0007669"/>
    <property type="project" value="TreeGrafter"/>
</dbReference>
<dbReference type="GO" id="GO:0030042">
    <property type="term" value="P:actin filament depolymerization"/>
    <property type="evidence" value="ECO:0007669"/>
    <property type="project" value="TreeGrafter"/>
</dbReference>
<keyword evidence="1 3" id="KW-0853">WD repeat</keyword>
<gene>
    <name evidence="4" type="ORF">TrRE_jg11615</name>
</gene>
<protein>
    <submittedName>
        <fullName evidence="4">Uncharacterized protein</fullName>
    </submittedName>
</protein>
<dbReference type="PROSITE" id="PS50294">
    <property type="entry name" value="WD_REPEATS_REGION"/>
    <property type="match status" value="2"/>
</dbReference>
<dbReference type="AlphaFoldDB" id="A0A9W7F6P9"/>
<dbReference type="Proteomes" id="UP001165082">
    <property type="component" value="Unassembled WGS sequence"/>
</dbReference>
<organism evidence="4 5">
    <name type="scientific">Triparma retinervis</name>
    <dbReference type="NCBI Taxonomy" id="2557542"/>
    <lineage>
        <taxon>Eukaryota</taxon>
        <taxon>Sar</taxon>
        <taxon>Stramenopiles</taxon>
        <taxon>Ochrophyta</taxon>
        <taxon>Bolidophyceae</taxon>
        <taxon>Parmales</taxon>
        <taxon>Triparmaceae</taxon>
        <taxon>Triparma</taxon>
    </lineage>
</organism>
<evidence type="ECO:0000256" key="3">
    <source>
        <dbReference type="PROSITE-ProRule" id="PRU00221"/>
    </source>
</evidence>
<feature type="repeat" description="WD" evidence="3">
    <location>
        <begin position="367"/>
        <end position="398"/>
    </location>
</feature>
<dbReference type="PROSITE" id="PS50082">
    <property type="entry name" value="WD_REPEATS_2"/>
    <property type="match status" value="3"/>
</dbReference>
<evidence type="ECO:0000313" key="4">
    <source>
        <dbReference type="EMBL" id="GMI03323.1"/>
    </source>
</evidence>
<dbReference type="PANTHER" id="PTHR19856:SF0">
    <property type="entry name" value="WD REPEAT-CONTAINING PROTEIN 1"/>
    <property type="match status" value="1"/>
</dbReference>
<accession>A0A9W7F6P9</accession>
<dbReference type="Pfam" id="PF00400">
    <property type="entry name" value="WD40"/>
    <property type="match status" value="5"/>
</dbReference>
<evidence type="ECO:0000313" key="5">
    <source>
        <dbReference type="Proteomes" id="UP001165082"/>
    </source>
</evidence>
<dbReference type="InterPro" id="IPR015943">
    <property type="entry name" value="WD40/YVTN_repeat-like_dom_sf"/>
</dbReference>
<dbReference type="SMART" id="SM00320">
    <property type="entry name" value="WD40"/>
    <property type="match status" value="7"/>
</dbReference>
<dbReference type="SUPFAM" id="SSF50978">
    <property type="entry name" value="WD40 repeat-like"/>
    <property type="match status" value="1"/>
</dbReference>
<evidence type="ECO:0000256" key="2">
    <source>
        <dbReference type="ARBA" id="ARBA00022737"/>
    </source>
</evidence>
<dbReference type="Gene3D" id="2.130.10.10">
    <property type="entry name" value="YVTN repeat-like/Quinoprotein amine dehydrogenase"/>
    <property type="match status" value="2"/>
</dbReference>
<feature type="repeat" description="WD" evidence="3">
    <location>
        <begin position="23"/>
        <end position="64"/>
    </location>
</feature>
<dbReference type="GO" id="GO:0051015">
    <property type="term" value="F:actin filament binding"/>
    <property type="evidence" value="ECO:0007669"/>
    <property type="project" value="TreeGrafter"/>
</dbReference>
<dbReference type="EMBL" id="BRXZ01000026">
    <property type="protein sequence ID" value="GMI03323.1"/>
    <property type="molecule type" value="Genomic_DNA"/>
</dbReference>
<proteinExistence type="predicted"/>
<keyword evidence="2" id="KW-0677">Repeat</keyword>
<sequence>MSGSEDFKTVFYAGPPFKREGEAQVHSNYVNCVRFSPDGEAIVSVGSDKKLCVFEGKTGKHVKTVENLHDGSIYTATWFPEGGKVLTTSADKTAKVVSIPSGEVLETYTLGSSISSFVVGGCVAGTTPTPYVITLSGDLHLLTSPTTSVSTHGHQGSIKSMCYDPQTSTIYTSGSDGRVLSWSKHSGTGPYVATPSTSGTLSQPSLSLHSGSATQVVLSGSGHVVSCGWDDVARVVGKGDMREEGCVALGGQPKAAGADGGGVVVATKDKLVCLGGGRIEGTTEIGYMATAIAVKGEMVVVGDDKNNIHVYNKEGGELKETNVVTGHTGVINSLSFNSSGTSLAAGDVKEVRIWNTSDWSPLVKGKWQFHTSRITSLSWSPCGSYVASVGTDENLFVWCVGKKMRRLNFKFANKGGCNGVEWTGEGTIVTAGEDGCLAEWNVGEEVKEKFK</sequence>
<dbReference type="OrthoDB" id="2306at2759"/>
<keyword evidence="5" id="KW-1185">Reference proteome</keyword>
<dbReference type="InterPro" id="IPR036322">
    <property type="entry name" value="WD40_repeat_dom_sf"/>
</dbReference>
<comment type="caution">
    <text evidence="4">The sequence shown here is derived from an EMBL/GenBank/DDBJ whole genome shotgun (WGS) entry which is preliminary data.</text>
</comment>
<reference evidence="4" key="1">
    <citation type="submission" date="2022-07" db="EMBL/GenBank/DDBJ databases">
        <title>Genome analysis of Parmales, a sister group of diatoms, reveals the evolutionary specialization of diatoms from phago-mixotrophs to photoautotrophs.</title>
        <authorList>
            <person name="Ban H."/>
            <person name="Sato S."/>
            <person name="Yoshikawa S."/>
            <person name="Kazumasa Y."/>
            <person name="Nakamura Y."/>
            <person name="Ichinomiya M."/>
            <person name="Saitoh K."/>
            <person name="Sato N."/>
            <person name="Blanc-Mathieu R."/>
            <person name="Endo H."/>
            <person name="Kuwata A."/>
            <person name="Ogata H."/>
        </authorList>
    </citation>
    <scope>NUCLEOTIDE SEQUENCE</scope>
</reference>